<dbReference type="Proteomes" id="UP000749559">
    <property type="component" value="Unassembled WGS sequence"/>
</dbReference>
<comment type="caution">
    <text evidence="1">The sequence shown here is derived from an EMBL/GenBank/DDBJ whole genome shotgun (WGS) entry which is preliminary data.</text>
</comment>
<organism evidence="1 2">
    <name type="scientific">Owenia fusiformis</name>
    <name type="common">Polychaete worm</name>
    <dbReference type="NCBI Taxonomy" id="6347"/>
    <lineage>
        <taxon>Eukaryota</taxon>
        <taxon>Metazoa</taxon>
        <taxon>Spiralia</taxon>
        <taxon>Lophotrochozoa</taxon>
        <taxon>Annelida</taxon>
        <taxon>Polychaeta</taxon>
        <taxon>Sedentaria</taxon>
        <taxon>Canalipalpata</taxon>
        <taxon>Sabellida</taxon>
        <taxon>Oweniida</taxon>
        <taxon>Oweniidae</taxon>
        <taxon>Owenia</taxon>
    </lineage>
</organism>
<protein>
    <submittedName>
        <fullName evidence="1">Uncharacterized protein</fullName>
    </submittedName>
</protein>
<evidence type="ECO:0000313" key="2">
    <source>
        <dbReference type="Proteomes" id="UP000749559"/>
    </source>
</evidence>
<dbReference type="AlphaFoldDB" id="A0A8J1XWG5"/>
<dbReference type="EMBL" id="CAIIXF020000008">
    <property type="protein sequence ID" value="CAH1792100.1"/>
    <property type="molecule type" value="Genomic_DNA"/>
</dbReference>
<proteinExistence type="predicted"/>
<evidence type="ECO:0000313" key="1">
    <source>
        <dbReference type="EMBL" id="CAH1792100.1"/>
    </source>
</evidence>
<accession>A0A8J1XWG5</accession>
<keyword evidence="2" id="KW-1185">Reference proteome</keyword>
<gene>
    <name evidence="1" type="ORF">OFUS_LOCUS17119</name>
</gene>
<name>A0A8J1XWG5_OWEFU</name>
<sequence>MPALFIEAWLTYKDEATFKDGQPILDNYICLILRNRPGVCYAHMAKESSTLTAHEIAVYDSVETFLDHVEVDTKTEEGKLALSMISKITVQITGDSSEKLKKAVEPYKGELVRALTKGYILHEDALWCDPATDGKPLRLHLVILTDQQEQVLEKLDALVTSTNNGVVTLAIQAFDDEQKGMVVEVHEVCSSNAALAKHISSDGVQSAITYIKAIANEMQCIMYGDVLEETIGRLNGLGLNAKQGETYCGKLINPQYLSSYQK</sequence>
<reference evidence="1" key="1">
    <citation type="submission" date="2022-03" db="EMBL/GenBank/DDBJ databases">
        <authorList>
            <person name="Martin C."/>
        </authorList>
    </citation>
    <scope>NUCLEOTIDE SEQUENCE</scope>
</reference>